<dbReference type="GO" id="GO:0000976">
    <property type="term" value="F:transcription cis-regulatory region binding"/>
    <property type="evidence" value="ECO:0007669"/>
    <property type="project" value="TreeGrafter"/>
</dbReference>
<proteinExistence type="predicted"/>
<evidence type="ECO:0000259" key="6">
    <source>
        <dbReference type="PROSITE" id="PS50217"/>
    </source>
</evidence>
<evidence type="ECO:0000313" key="7">
    <source>
        <dbReference type="EMBL" id="KAK9052534.1"/>
    </source>
</evidence>
<organism evidence="7 8">
    <name type="scientific">Deinandra increscens subsp. villosa</name>
    <dbReference type="NCBI Taxonomy" id="3103831"/>
    <lineage>
        <taxon>Eukaryota</taxon>
        <taxon>Viridiplantae</taxon>
        <taxon>Streptophyta</taxon>
        <taxon>Embryophyta</taxon>
        <taxon>Tracheophyta</taxon>
        <taxon>Spermatophyta</taxon>
        <taxon>Magnoliopsida</taxon>
        <taxon>eudicotyledons</taxon>
        <taxon>Gunneridae</taxon>
        <taxon>Pentapetalae</taxon>
        <taxon>asterids</taxon>
        <taxon>campanulids</taxon>
        <taxon>Asterales</taxon>
        <taxon>Asteraceae</taxon>
        <taxon>Asteroideae</taxon>
        <taxon>Heliantheae alliance</taxon>
        <taxon>Madieae</taxon>
        <taxon>Madiinae</taxon>
        <taxon>Deinandra</taxon>
    </lineage>
</organism>
<dbReference type="Gene3D" id="1.20.5.170">
    <property type="match status" value="1"/>
</dbReference>
<dbReference type="CDD" id="cd14702">
    <property type="entry name" value="bZIP_plant_GBF1"/>
    <property type="match status" value="1"/>
</dbReference>
<reference evidence="7 8" key="1">
    <citation type="submission" date="2024-04" db="EMBL/GenBank/DDBJ databases">
        <title>The reference genome of an endangered Asteraceae, Deinandra increscens subsp. villosa, native to the Central Coast of California.</title>
        <authorList>
            <person name="Guilliams M."/>
            <person name="Hasenstab-Lehman K."/>
            <person name="Meyer R."/>
            <person name="Mcevoy S."/>
        </authorList>
    </citation>
    <scope>NUCLEOTIDE SEQUENCE [LARGE SCALE GENOMIC DNA]</scope>
    <source>
        <tissue evidence="7">Leaf</tissue>
    </source>
</reference>
<keyword evidence="4" id="KW-0804">Transcription</keyword>
<dbReference type="GO" id="GO:0045893">
    <property type="term" value="P:positive regulation of DNA-templated transcription"/>
    <property type="evidence" value="ECO:0007669"/>
    <property type="project" value="TreeGrafter"/>
</dbReference>
<dbReference type="Pfam" id="PF00170">
    <property type="entry name" value="bZIP_1"/>
    <property type="match status" value="1"/>
</dbReference>
<sequence>MAACSVPKFIESTQPRLLGSNDHQDSDLRKRKRMISNRESARRSRVRRKTHMGDLVLQVSQLVSDNKYMAINLKDTTQMFLNLDCENSVLRAQLAELTHLFESLTNIINGFNSLSNDYETEASVMCGVDDELLVHCETMLHENEHFVVEMLLN</sequence>
<dbReference type="GO" id="GO:0003700">
    <property type="term" value="F:DNA-binding transcription factor activity"/>
    <property type="evidence" value="ECO:0007669"/>
    <property type="project" value="InterPro"/>
</dbReference>
<dbReference type="AlphaFoldDB" id="A0AAP0C926"/>
<evidence type="ECO:0000256" key="4">
    <source>
        <dbReference type="ARBA" id="ARBA00023163"/>
    </source>
</evidence>
<accession>A0AAP0C926</accession>
<dbReference type="SMART" id="SM00338">
    <property type="entry name" value="BRLZ"/>
    <property type="match status" value="1"/>
</dbReference>
<dbReference type="GO" id="GO:0046982">
    <property type="term" value="F:protein heterodimerization activity"/>
    <property type="evidence" value="ECO:0007669"/>
    <property type="project" value="UniProtKB-ARBA"/>
</dbReference>
<dbReference type="PROSITE" id="PS50217">
    <property type="entry name" value="BZIP"/>
    <property type="match status" value="1"/>
</dbReference>
<dbReference type="PANTHER" id="PTHR45764">
    <property type="entry name" value="BZIP TRANSCRIPTION FACTOR 44"/>
    <property type="match status" value="1"/>
</dbReference>
<keyword evidence="5" id="KW-0539">Nucleus</keyword>
<gene>
    <name evidence="7" type="ORF">SSX86_029163</name>
</gene>
<comment type="caution">
    <text evidence="7">The sequence shown here is derived from an EMBL/GenBank/DDBJ whole genome shotgun (WGS) entry which is preliminary data.</text>
</comment>
<dbReference type="SUPFAM" id="SSF57959">
    <property type="entry name" value="Leucine zipper domain"/>
    <property type="match status" value="1"/>
</dbReference>
<dbReference type="FunFam" id="1.20.5.170:FF:000020">
    <property type="entry name" value="BZIP transcription factor"/>
    <property type="match status" value="1"/>
</dbReference>
<dbReference type="EMBL" id="JBCNJP010000027">
    <property type="protein sequence ID" value="KAK9052534.1"/>
    <property type="molecule type" value="Genomic_DNA"/>
</dbReference>
<dbReference type="GO" id="GO:0005634">
    <property type="term" value="C:nucleus"/>
    <property type="evidence" value="ECO:0007669"/>
    <property type="project" value="UniProtKB-SubCell"/>
</dbReference>
<evidence type="ECO:0000313" key="8">
    <source>
        <dbReference type="Proteomes" id="UP001408789"/>
    </source>
</evidence>
<dbReference type="InterPro" id="IPR045314">
    <property type="entry name" value="bZIP_plant_GBF1"/>
</dbReference>
<keyword evidence="3" id="KW-0238">DNA-binding</keyword>
<protein>
    <recommendedName>
        <fullName evidence="6">BZIP domain-containing protein</fullName>
    </recommendedName>
</protein>
<keyword evidence="8" id="KW-1185">Reference proteome</keyword>
<dbReference type="Proteomes" id="UP001408789">
    <property type="component" value="Unassembled WGS sequence"/>
</dbReference>
<name>A0AAP0C926_9ASTR</name>
<evidence type="ECO:0000256" key="3">
    <source>
        <dbReference type="ARBA" id="ARBA00023125"/>
    </source>
</evidence>
<dbReference type="PROSITE" id="PS00036">
    <property type="entry name" value="BZIP_BASIC"/>
    <property type="match status" value="1"/>
</dbReference>
<comment type="subcellular location">
    <subcellularLocation>
        <location evidence="1">Nucleus</location>
    </subcellularLocation>
</comment>
<keyword evidence="2" id="KW-0805">Transcription regulation</keyword>
<evidence type="ECO:0000256" key="5">
    <source>
        <dbReference type="ARBA" id="ARBA00023242"/>
    </source>
</evidence>
<dbReference type="InterPro" id="IPR004827">
    <property type="entry name" value="bZIP"/>
</dbReference>
<dbReference type="PANTHER" id="PTHR45764:SF71">
    <property type="entry name" value="BASIC-LEUCINE ZIPPER DOMAIN-CONTAINING PROTEIN-RELATED"/>
    <property type="match status" value="1"/>
</dbReference>
<dbReference type="InterPro" id="IPR046347">
    <property type="entry name" value="bZIP_sf"/>
</dbReference>
<feature type="domain" description="BZIP" evidence="6">
    <location>
        <begin position="27"/>
        <end position="69"/>
    </location>
</feature>
<evidence type="ECO:0000256" key="2">
    <source>
        <dbReference type="ARBA" id="ARBA00023015"/>
    </source>
</evidence>
<evidence type="ECO:0000256" key="1">
    <source>
        <dbReference type="ARBA" id="ARBA00004123"/>
    </source>
</evidence>